<accession>A0A849AAP2</accession>
<evidence type="ECO:0000313" key="2">
    <source>
        <dbReference type="Proteomes" id="UP000562984"/>
    </source>
</evidence>
<dbReference type="InterPro" id="IPR010349">
    <property type="entry name" value="Asparaginase_II"/>
</dbReference>
<proteinExistence type="predicted"/>
<dbReference type="PANTHER" id="PTHR42110:SF1">
    <property type="entry name" value="L-ASPARAGINASE, PUTATIVE (AFU_ORTHOLOGUE AFUA_3G11890)-RELATED"/>
    <property type="match status" value="1"/>
</dbReference>
<dbReference type="RefSeq" id="WP_171199221.1">
    <property type="nucleotide sequence ID" value="NZ_JABEND010000003.1"/>
</dbReference>
<comment type="caution">
    <text evidence="1">The sequence shown here is derived from an EMBL/GenBank/DDBJ whole genome shotgun (WGS) entry which is preliminary data.</text>
</comment>
<organism evidence="1 2">
    <name type="scientific">Nakamurella aerolata</name>
    <dbReference type="NCBI Taxonomy" id="1656892"/>
    <lineage>
        <taxon>Bacteria</taxon>
        <taxon>Bacillati</taxon>
        <taxon>Actinomycetota</taxon>
        <taxon>Actinomycetes</taxon>
        <taxon>Nakamurellales</taxon>
        <taxon>Nakamurellaceae</taxon>
        <taxon>Nakamurella</taxon>
    </lineage>
</organism>
<dbReference type="PANTHER" id="PTHR42110">
    <property type="entry name" value="L-ASPARAGINASE, PUTATIVE (AFU_ORTHOLOGUE AFUA_3G11890)-RELATED"/>
    <property type="match status" value="1"/>
</dbReference>
<reference evidence="1 2" key="1">
    <citation type="submission" date="2020-05" db="EMBL/GenBank/DDBJ databases">
        <title>Nakamurella sp. DB0629 isolated from air conditioner.</title>
        <authorList>
            <person name="Kim D.H."/>
            <person name="Kim D.-U."/>
        </authorList>
    </citation>
    <scope>NUCLEOTIDE SEQUENCE [LARGE SCALE GENOMIC DNA]</scope>
    <source>
        <strain evidence="1 2">DB0629</strain>
    </source>
</reference>
<gene>
    <name evidence="1" type="ORF">HKD39_07460</name>
</gene>
<dbReference type="Pfam" id="PF06089">
    <property type="entry name" value="Asparaginase_II"/>
    <property type="match status" value="1"/>
</dbReference>
<dbReference type="AlphaFoldDB" id="A0A849AAP2"/>
<dbReference type="Proteomes" id="UP000562984">
    <property type="component" value="Unassembled WGS sequence"/>
</dbReference>
<dbReference type="EMBL" id="JABEND010000003">
    <property type="protein sequence ID" value="NNG35550.1"/>
    <property type="molecule type" value="Genomic_DNA"/>
</dbReference>
<sequence length="331" mass="33706">MTAVPTELVRVIRSGFHECSHYGALVVLGPDGSTMLALGDVTGPVFPRSSNKPFQATAMLAVGADLADADLSLSAASHSGEPMHTERALQILARHGLTEDALGCPPDLPMDEPTRDEVIRSTAPGEPLARRIFMNCSGKHSGMLAACVAAGFDTAGYLDPQHPYQQQVIDEITRLTGETPAAIAVDGCGAPLAAISLTALARGFASAVSAEPGTSERAVADAMRAHPELVAGTGRDDTLVMQSAPGVLMKGGAEGVHVAALPDGSAVAIKITDGAARARMPLMIPALQALGVDFTGTSAEPLAVGQVLGGGQPVGTVAAAPEVMAALARLR</sequence>
<protein>
    <submittedName>
        <fullName evidence="1">Asparaginase</fullName>
    </submittedName>
</protein>
<keyword evidence="2" id="KW-1185">Reference proteome</keyword>
<name>A0A849AAP2_9ACTN</name>
<evidence type="ECO:0000313" key="1">
    <source>
        <dbReference type="EMBL" id="NNG35550.1"/>
    </source>
</evidence>